<evidence type="ECO:0000256" key="1">
    <source>
        <dbReference type="SAM" id="Phobius"/>
    </source>
</evidence>
<keyword evidence="1" id="KW-0812">Transmembrane</keyword>
<proteinExistence type="predicted"/>
<evidence type="ECO:0000259" key="2">
    <source>
        <dbReference type="Pfam" id="PF18917"/>
    </source>
</evidence>
<keyword evidence="1" id="KW-0472">Membrane</keyword>
<accession>A0A7C4VAY5</accession>
<dbReference type="AlphaFoldDB" id="A0A7C4VAY5"/>
<sequence>MWLLGVLLIAVGVLWLLADLGYFPLHVGDWWRLWPLVLVALGLELLFGHRPQGRRWALIVFLALLGASLFWLLWPGSARAPWAHESLSVPLESGVSEVRLRIEAPLAQLSVSAAPTAAGKVLAAELERLPNQRVALEQRRTGPRLDLTLATKGRRVRFSGRVPRWEVTLHPRPRYDLVLELGLGESRLDLRRLRLAGLRVQAGVGNLLLRLPDQGGYTAHVEGGVGELTVVLPRGLAVDLDLQRGIGEVYVEEATAPASATAAPLRLEIRSGVGKVSVLREGSGF</sequence>
<dbReference type="EMBL" id="DRPZ01000036">
    <property type="protein sequence ID" value="HGY08686.1"/>
    <property type="molecule type" value="Genomic_DNA"/>
</dbReference>
<organism evidence="3">
    <name type="scientific">Oceanithermus profundus</name>
    <dbReference type="NCBI Taxonomy" id="187137"/>
    <lineage>
        <taxon>Bacteria</taxon>
        <taxon>Thermotogati</taxon>
        <taxon>Deinococcota</taxon>
        <taxon>Deinococci</taxon>
        <taxon>Thermales</taxon>
        <taxon>Thermaceae</taxon>
        <taxon>Oceanithermus</taxon>
    </lineage>
</organism>
<name>A0A7C4VAY5_9DEIN</name>
<comment type="caution">
    <text evidence="3">The sequence shown here is derived from an EMBL/GenBank/DDBJ whole genome shotgun (WGS) entry which is preliminary data.</text>
</comment>
<feature type="domain" description="LiaI-LiaF-like transmembrane region" evidence="2">
    <location>
        <begin position="2"/>
        <end position="46"/>
    </location>
</feature>
<dbReference type="Pfam" id="PF18917">
    <property type="entry name" value="LiaI-LiaF-like_TM1"/>
    <property type="match status" value="1"/>
</dbReference>
<dbReference type="Proteomes" id="UP000885759">
    <property type="component" value="Unassembled WGS sequence"/>
</dbReference>
<gene>
    <name evidence="3" type="ORF">ENK37_01330</name>
</gene>
<reference evidence="3" key="1">
    <citation type="journal article" date="2020" name="mSystems">
        <title>Genome- and Community-Level Interaction Insights into Carbon Utilization and Element Cycling Functions of Hydrothermarchaeota in Hydrothermal Sediment.</title>
        <authorList>
            <person name="Zhou Z."/>
            <person name="Liu Y."/>
            <person name="Xu W."/>
            <person name="Pan J."/>
            <person name="Luo Z.H."/>
            <person name="Li M."/>
        </authorList>
    </citation>
    <scope>NUCLEOTIDE SEQUENCE [LARGE SCALE GENOMIC DNA]</scope>
    <source>
        <strain evidence="3">HyVt-570</strain>
    </source>
</reference>
<keyword evidence="1" id="KW-1133">Transmembrane helix</keyword>
<feature type="transmembrane region" description="Helical" evidence="1">
    <location>
        <begin position="30"/>
        <end position="49"/>
    </location>
</feature>
<evidence type="ECO:0000313" key="3">
    <source>
        <dbReference type="EMBL" id="HGY08686.1"/>
    </source>
</evidence>
<dbReference type="InterPro" id="IPR043726">
    <property type="entry name" value="LiaI-LiaF-like_TM1"/>
</dbReference>
<feature type="transmembrane region" description="Helical" evidence="1">
    <location>
        <begin position="56"/>
        <end position="74"/>
    </location>
</feature>
<protein>
    <recommendedName>
        <fullName evidence="2">LiaI-LiaF-like transmembrane region domain-containing protein</fullName>
    </recommendedName>
</protein>